<feature type="transmembrane region" description="Helical" evidence="3">
    <location>
        <begin position="148"/>
        <end position="174"/>
    </location>
</feature>
<dbReference type="Proteomes" id="UP000322530">
    <property type="component" value="Unassembled WGS sequence"/>
</dbReference>
<accession>A0A5A5TF25</accession>
<evidence type="ECO:0000256" key="1">
    <source>
        <dbReference type="ARBA" id="ARBA00022729"/>
    </source>
</evidence>
<evidence type="ECO:0000313" key="5">
    <source>
        <dbReference type="EMBL" id="GCF09673.1"/>
    </source>
</evidence>
<sequence>MSNNSNYPPYNQQPENERAYEPTIPATPSNPGGPGQIVPPSQPNNNIPPAPYGPGTTGNQNNYPAPSPASNQQPYYAPPPANAQNNPSNINNPYSEQAPAPYDPYAQNQYAQSGAYPPPLPAGAAPYPGTGYPGSGYPTPPKKKNRGLWIALGIVGGIIVLSIVGCIVASSLIINNAQSNISNSNATATAVAKQDNISATSTNTESTSTNTGGTTSGTNTTNTAGGQTQTLQNVDCTVSSLKKIAGDDYASPKAGNQFIVLHVKITNHSGASQHYNPLDFTITTSQGKTLSHSYIVPQEYDTQLSFGNLGDGKSVEGDLVFEVPQNDHQQTFKWNPTFNEFADNPGNAEWKLTL</sequence>
<feature type="region of interest" description="Disordered" evidence="2">
    <location>
        <begin position="198"/>
        <end position="226"/>
    </location>
</feature>
<name>A0A5A5TF25_9CHLR</name>
<protein>
    <recommendedName>
        <fullName evidence="4">DUF4352 domain-containing protein</fullName>
    </recommendedName>
</protein>
<feature type="compositionally biased region" description="Pro residues" evidence="2">
    <location>
        <begin position="40"/>
        <end position="52"/>
    </location>
</feature>
<keyword evidence="3" id="KW-0812">Transmembrane</keyword>
<dbReference type="RefSeq" id="WP_149402595.1">
    <property type="nucleotide sequence ID" value="NZ_BIXY01000048.1"/>
</dbReference>
<evidence type="ECO:0000256" key="3">
    <source>
        <dbReference type="SAM" id="Phobius"/>
    </source>
</evidence>
<gene>
    <name evidence="5" type="ORF">KDI_32370</name>
</gene>
<proteinExistence type="predicted"/>
<dbReference type="Gene3D" id="2.60.40.1240">
    <property type="match status" value="1"/>
</dbReference>
<comment type="caution">
    <text evidence="5">The sequence shown here is derived from an EMBL/GenBank/DDBJ whole genome shotgun (WGS) entry which is preliminary data.</text>
</comment>
<feature type="domain" description="DUF4352" evidence="4">
    <location>
        <begin position="226"/>
        <end position="336"/>
    </location>
</feature>
<reference evidence="5 6" key="1">
    <citation type="submission" date="2019-01" db="EMBL/GenBank/DDBJ databases">
        <title>Draft genome sequence of Dictyobacter sp. Uno17.</title>
        <authorList>
            <person name="Wang C.M."/>
            <person name="Zheng Y."/>
            <person name="Sakai Y."/>
            <person name="Abe K."/>
            <person name="Yokota A."/>
            <person name="Yabe S."/>
        </authorList>
    </citation>
    <scope>NUCLEOTIDE SEQUENCE [LARGE SCALE GENOMIC DNA]</scope>
    <source>
        <strain evidence="5 6">Uno17</strain>
    </source>
</reference>
<evidence type="ECO:0000256" key="2">
    <source>
        <dbReference type="SAM" id="MobiDB-lite"/>
    </source>
</evidence>
<keyword evidence="1" id="KW-0732">Signal</keyword>
<keyword evidence="3" id="KW-0472">Membrane</keyword>
<dbReference type="OrthoDB" id="165314at2"/>
<evidence type="ECO:0000259" key="4">
    <source>
        <dbReference type="Pfam" id="PF11611"/>
    </source>
</evidence>
<organism evidence="5 6">
    <name type="scientific">Dictyobacter arantiisoli</name>
    <dbReference type="NCBI Taxonomy" id="2014874"/>
    <lineage>
        <taxon>Bacteria</taxon>
        <taxon>Bacillati</taxon>
        <taxon>Chloroflexota</taxon>
        <taxon>Ktedonobacteria</taxon>
        <taxon>Ktedonobacterales</taxon>
        <taxon>Dictyobacteraceae</taxon>
        <taxon>Dictyobacter</taxon>
    </lineage>
</organism>
<evidence type="ECO:0000313" key="6">
    <source>
        <dbReference type="Proteomes" id="UP000322530"/>
    </source>
</evidence>
<dbReference type="InterPro" id="IPR029050">
    <property type="entry name" value="Immunoprotect_excell_Ig-like"/>
</dbReference>
<feature type="region of interest" description="Disordered" evidence="2">
    <location>
        <begin position="1"/>
        <end position="122"/>
    </location>
</feature>
<dbReference type="InterPro" id="IPR029051">
    <property type="entry name" value="DUF4352"/>
</dbReference>
<keyword evidence="6" id="KW-1185">Reference proteome</keyword>
<feature type="compositionally biased region" description="Low complexity" evidence="2">
    <location>
        <begin position="1"/>
        <end position="14"/>
    </location>
</feature>
<dbReference type="Pfam" id="PF11611">
    <property type="entry name" value="DUF4352"/>
    <property type="match status" value="1"/>
</dbReference>
<keyword evidence="3" id="KW-1133">Transmembrane helix</keyword>
<dbReference type="EMBL" id="BIXY01000048">
    <property type="protein sequence ID" value="GCF09673.1"/>
    <property type="molecule type" value="Genomic_DNA"/>
</dbReference>
<feature type="compositionally biased region" description="Low complexity" evidence="2">
    <location>
        <begin position="82"/>
        <end position="95"/>
    </location>
</feature>
<dbReference type="AlphaFoldDB" id="A0A5A5TF25"/>